<feature type="compositionally biased region" description="Basic and acidic residues" evidence="1">
    <location>
        <begin position="55"/>
        <end position="68"/>
    </location>
</feature>
<keyword evidence="2" id="KW-0812">Transmembrane</keyword>
<dbReference type="PANTHER" id="PTHR23150:SF35">
    <property type="entry name" value="BLL6746 PROTEIN"/>
    <property type="match status" value="1"/>
</dbReference>
<dbReference type="InterPro" id="IPR042095">
    <property type="entry name" value="SUMF_sf"/>
</dbReference>
<dbReference type="InterPro" id="IPR005532">
    <property type="entry name" value="SUMF_dom"/>
</dbReference>
<feature type="compositionally biased region" description="Acidic residues" evidence="1">
    <location>
        <begin position="44"/>
        <end position="54"/>
    </location>
</feature>
<protein>
    <recommendedName>
        <fullName evidence="3">Sulfatase-modifying factor enzyme-like domain-containing protein</fullName>
    </recommendedName>
</protein>
<feature type="region of interest" description="Disordered" evidence="1">
    <location>
        <begin position="309"/>
        <end position="338"/>
    </location>
</feature>
<feature type="region of interest" description="Disordered" evidence="1">
    <location>
        <begin position="39"/>
        <end position="77"/>
    </location>
</feature>
<name>A0A3B0YRU1_9ZZZZ</name>
<dbReference type="GO" id="GO:0120147">
    <property type="term" value="F:formylglycine-generating oxidase activity"/>
    <property type="evidence" value="ECO:0007669"/>
    <property type="project" value="TreeGrafter"/>
</dbReference>
<keyword evidence="2" id="KW-0472">Membrane</keyword>
<evidence type="ECO:0000259" key="3">
    <source>
        <dbReference type="Pfam" id="PF03781"/>
    </source>
</evidence>
<dbReference type="Pfam" id="PF03781">
    <property type="entry name" value="FGE-sulfatase"/>
    <property type="match status" value="1"/>
</dbReference>
<keyword evidence="2" id="KW-1133">Transmembrane helix</keyword>
<organism evidence="4">
    <name type="scientific">hydrothermal vent metagenome</name>
    <dbReference type="NCBI Taxonomy" id="652676"/>
    <lineage>
        <taxon>unclassified sequences</taxon>
        <taxon>metagenomes</taxon>
        <taxon>ecological metagenomes</taxon>
    </lineage>
</organism>
<sequence>MQTLANKAVRELAKEYFNGQLSFDDYRSRRQHLVDQLTGRIAENETEPDLESETDTTRPHRVEEKPPECEVPDQPAGQAPVCETKRFPLPVIMLLAVGGLGAAGWLLFPGDGETPQESVAQTAPVPEQAAVKAPVKASQADELVSEFVQIDDWSNEALASFVLAWSALETTDQEHVRSVPEFRPLIEGLREQILEQRALGEMADANEREAVLLSVAEHLGASRLLADLKQTIINMGNVPEPVPVETEIDTDVQNNEPQLVEVEAKPAVSKPIAKKPAVKKAVVKKAPPAKPVPPAAAKSAIKPAVKPAPKAASVPAKPVPTTRAPAKKAVLASGKDPCPASLAKTRRPVCRDTLPEGEAGPVMVVLPAGGFQMGSLREENEQPVHRVEISRVFAISAYEVSRVDFRRFCLASGRNCSQGYWRGELDPMTNVSWEDARAYVEWLTQVTGHLYRLPSEAEWEYAARAGTTSEYSSSEGDKILPTDARFNTDSPLPVNDKSVNANGFRLRHMLGNASEWVADAWQDNHRGAPGDGRARLQPDTGKRVVRGGSYADDAIRLRSAARNGLSANTRDKTVGFRVVREILN</sequence>
<feature type="domain" description="Sulfatase-modifying factor enzyme-like" evidence="3">
    <location>
        <begin position="361"/>
        <end position="580"/>
    </location>
</feature>
<feature type="transmembrane region" description="Helical" evidence="2">
    <location>
        <begin position="87"/>
        <end position="108"/>
    </location>
</feature>
<gene>
    <name evidence="4" type="ORF">MNBD_GAMMA15-1787</name>
</gene>
<dbReference type="SUPFAM" id="SSF56436">
    <property type="entry name" value="C-type lectin-like"/>
    <property type="match status" value="1"/>
</dbReference>
<dbReference type="InterPro" id="IPR051043">
    <property type="entry name" value="Sulfatase_Mod_Factor_Kinase"/>
</dbReference>
<accession>A0A3B0YRU1</accession>
<evidence type="ECO:0000256" key="1">
    <source>
        <dbReference type="SAM" id="MobiDB-lite"/>
    </source>
</evidence>
<reference evidence="4" key="1">
    <citation type="submission" date="2018-06" db="EMBL/GenBank/DDBJ databases">
        <authorList>
            <person name="Zhirakovskaya E."/>
        </authorList>
    </citation>
    <scope>NUCLEOTIDE SEQUENCE</scope>
</reference>
<proteinExistence type="predicted"/>
<dbReference type="PANTHER" id="PTHR23150">
    <property type="entry name" value="SULFATASE MODIFYING FACTOR 1, 2"/>
    <property type="match status" value="1"/>
</dbReference>
<evidence type="ECO:0000256" key="2">
    <source>
        <dbReference type="SAM" id="Phobius"/>
    </source>
</evidence>
<evidence type="ECO:0000313" key="4">
    <source>
        <dbReference type="EMBL" id="VAW79430.1"/>
    </source>
</evidence>
<dbReference type="InterPro" id="IPR016187">
    <property type="entry name" value="CTDL_fold"/>
</dbReference>
<dbReference type="AlphaFoldDB" id="A0A3B0YRU1"/>
<dbReference type="EMBL" id="UOFN01000111">
    <property type="protein sequence ID" value="VAW79430.1"/>
    <property type="molecule type" value="Genomic_DNA"/>
</dbReference>
<dbReference type="Gene3D" id="3.90.1580.10">
    <property type="entry name" value="paralog of FGE (formylglycine-generating enzyme)"/>
    <property type="match status" value="1"/>
</dbReference>
<feature type="compositionally biased region" description="Low complexity" evidence="1">
    <location>
        <begin position="309"/>
        <end position="320"/>
    </location>
</feature>